<evidence type="ECO:0000313" key="8">
    <source>
        <dbReference type="Proteomes" id="UP000594638"/>
    </source>
</evidence>
<dbReference type="SMART" id="SM00913">
    <property type="entry name" value="IBN_N"/>
    <property type="match status" value="1"/>
</dbReference>
<protein>
    <submittedName>
        <fullName evidence="7">Importin subunit beta-1</fullName>
    </submittedName>
</protein>
<dbReference type="OrthoDB" id="10263328at2759"/>
<dbReference type="Pfam" id="PF03810">
    <property type="entry name" value="IBN_N"/>
    <property type="match status" value="1"/>
</dbReference>
<dbReference type="AlphaFoldDB" id="A0A8S0TLM1"/>
<evidence type="ECO:0000256" key="2">
    <source>
        <dbReference type="ARBA" id="ARBA00022448"/>
    </source>
</evidence>
<dbReference type="InterPro" id="IPR001494">
    <property type="entry name" value="Importin-beta_N"/>
</dbReference>
<dbReference type="PANTHER" id="PTHR10527">
    <property type="entry name" value="IMPORTIN BETA"/>
    <property type="match status" value="1"/>
</dbReference>
<evidence type="ECO:0000256" key="4">
    <source>
        <dbReference type="ARBA" id="ARBA00022737"/>
    </source>
</evidence>
<evidence type="ECO:0000256" key="1">
    <source>
        <dbReference type="ARBA" id="ARBA00004496"/>
    </source>
</evidence>
<dbReference type="EMBL" id="CACTIH010007264">
    <property type="protein sequence ID" value="CAA3006774.1"/>
    <property type="molecule type" value="Genomic_DNA"/>
</dbReference>
<dbReference type="GO" id="GO:0031267">
    <property type="term" value="F:small GTPase binding"/>
    <property type="evidence" value="ECO:0007669"/>
    <property type="project" value="InterPro"/>
</dbReference>
<evidence type="ECO:0000259" key="6">
    <source>
        <dbReference type="PROSITE" id="PS50166"/>
    </source>
</evidence>
<dbReference type="InterPro" id="IPR040122">
    <property type="entry name" value="Importin_beta"/>
</dbReference>
<sequence>MPLSYANFSHTCDSSKTNMAMVVTQILLSAQSVDSTVRNRAEEALKQIQEQNLPNFLLSISGELSSKEKPVESHKLAGLILKNTLDAKEQHRKYELAQRWLSLDVALKSQIKACLLQTLASPVSDARSTASQVIAKVAGIELPQKQWPELIGSLLSNIHQVPPHVKQATLETLGYICKEVVAEVVDQDGSMLAATRALYNALSFAKANFSSDMERDYIMRVICEATLSPYGKTRQAALECLVSIGSMYYDKLAPYIQDIFNITSKAVREDEEAVALQVIEF</sequence>
<keyword evidence="4" id="KW-0677">Repeat</keyword>
<proteinExistence type="predicted"/>
<keyword evidence="3" id="KW-0963">Cytoplasm</keyword>
<comment type="caution">
    <text evidence="7">The sequence shown here is derived from an EMBL/GenBank/DDBJ whole genome shotgun (WGS) entry which is preliminary data.</text>
</comment>
<dbReference type="Gene3D" id="1.25.10.10">
    <property type="entry name" value="Leucine-rich Repeat Variant"/>
    <property type="match status" value="1"/>
</dbReference>
<evidence type="ECO:0000313" key="7">
    <source>
        <dbReference type="EMBL" id="CAA3006774.1"/>
    </source>
</evidence>
<keyword evidence="2" id="KW-0813">Transport</keyword>
<reference evidence="7 8" key="1">
    <citation type="submission" date="2019-12" db="EMBL/GenBank/DDBJ databases">
        <authorList>
            <person name="Alioto T."/>
            <person name="Alioto T."/>
            <person name="Gomez Garrido J."/>
        </authorList>
    </citation>
    <scope>NUCLEOTIDE SEQUENCE [LARGE SCALE GENOMIC DNA]</scope>
</reference>
<dbReference type="GO" id="GO:0005737">
    <property type="term" value="C:cytoplasm"/>
    <property type="evidence" value="ECO:0007669"/>
    <property type="project" value="UniProtKB-SubCell"/>
</dbReference>
<feature type="domain" description="Importin N-terminal" evidence="6">
    <location>
        <begin position="41"/>
        <end position="121"/>
    </location>
</feature>
<evidence type="ECO:0000256" key="5">
    <source>
        <dbReference type="ARBA" id="ARBA00022927"/>
    </source>
</evidence>
<keyword evidence="5" id="KW-0653">Protein transport</keyword>
<accession>A0A8S0TLM1</accession>
<evidence type="ECO:0000256" key="3">
    <source>
        <dbReference type="ARBA" id="ARBA00022490"/>
    </source>
</evidence>
<comment type="subcellular location">
    <subcellularLocation>
        <location evidence="1">Cytoplasm</location>
    </subcellularLocation>
</comment>
<dbReference type="GO" id="GO:0006606">
    <property type="term" value="P:protein import into nucleus"/>
    <property type="evidence" value="ECO:0007669"/>
    <property type="project" value="InterPro"/>
</dbReference>
<dbReference type="SUPFAM" id="SSF48371">
    <property type="entry name" value="ARM repeat"/>
    <property type="match status" value="1"/>
</dbReference>
<organism evidence="7 8">
    <name type="scientific">Olea europaea subsp. europaea</name>
    <dbReference type="NCBI Taxonomy" id="158383"/>
    <lineage>
        <taxon>Eukaryota</taxon>
        <taxon>Viridiplantae</taxon>
        <taxon>Streptophyta</taxon>
        <taxon>Embryophyta</taxon>
        <taxon>Tracheophyta</taxon>
        <taxon>Spermatophyta</taxon>
        <taxon>Magnoliopsida</taxon>
        <taxon>eudicotyledons</taxon>
        <taxon>Gunneridae</taxon>
        <taxon>Pentapetalae</taxon>
        <taxon>asterids</taxon>
        <taxon>lamiids</taxon>
        <taxon>Lamiales</taxon>
        <taxon>Oleaceae</taxon>
        <taxon>Oleeae</taxon>
        <taxon>Olea</taxon>
    </lineage>
</organism>
<dbReference type="Proteomes" id="UP000594638">
    <property type="component" value="Unassembled WGS sequence"/>
</dbReference>
<dbReference type="Gramene" id="OE9A070467T1">
    <property type="protein sequence ID" value="OE9A070467C1"/>
    <property type="gene ID" value="OE9A070467"/>
</dbReference>
<gene>
    <name evidence="7" type="ORF">OLEA9_A070467</name>
</gene>
<keyword evidence="8" id="KW-1185">Reference proteome</keyword>
<dbReference type="InterPro" id="IPR016024">
    <property type="entry name" value="ARM-type_fold"/>
</dbReference>
<name>A0A8S0TLM1_OLEEU</name>
<dbReference type="PROSITE" id="PS50166">
    <property type="entry name" value="IMPORTIN_B_NT"/>
    <property type="match status" value="1"/>
</dbReference>
<dbReference type="InterPro" id="IPR011989">
    <property type="entry name" value="ARM-like"/>
</dbReference>